<dbReference type="GO" id="GO:0032040">
    <property type="term" value="C:small-subunit processome"/>
    <property type="evidence" value="ECO:0007669"/>
    <property type="project" value="TreeGrafter"/>
</dbReference>
<dbReference type="GO" id="GO:0030686">
    <property type="term" value="C:90S preribosome"/>
    <property type="evidence" value="ECO:0007669"/>
    <property type="project" value="TreeGrafter"/>
</dbReference>
<protein>
    <recommendedName>
        <fullName evidence="2">U3 small nucleolar RNA-associated protein 20 N-terminal domain-containing protein</fullName>
    </recommendedName>
</protein>
<name>S8EZF3_FOMSC</name>
<gene>
    <name evidence="3" type="ORF">FOMPIDRAFT_1054640</name>
</gene>
<dbReference type="InterPro" id="IPR011430">
    <property type="entry name" value="UTP20_N"/>
</dbReference>
<organism evidence="3 4">
    <name type="scientific">Fomitopsis schrenkii</name>
    <name type="common">Brown rot fungus</name>
    <dbReference type="NCBI Taxonomy" id="2126942"/>
    <lineage>
        <taxon>Eukaryota</taxon>
        <taxon>Fungi</taxon>
        <taxon>Dikarya</taxon>
        <taxon>Basidiomycota</taxon>
        <taxon>Agaricomycotina</taxon>
        <taxon>Agaricomycetes</taxon>
        <taxon>Polyporales</taxon>
        <taxon>Fomitopsis</taxon>
    </lineage>
</organism>
<dbReference type="STRING" id="743788.S8EZF3"/>
<dbReference type="Pfam" id="PF07539">
    <property type="entry name" value="UTP20_N"/>
    <property type="match status" value="1"/>
</dbReference>
<dbReference type="PANTHER" id="PTHR17695">
    <property type="entry name" value="SMALL SUBUNIT PROCESSOME COMPONENT 20 HOMOLOG"/>
    <property type="match status" value="1"/>
</dbReference>
<accession>S8EZF3</accession>
<feature type="non-terminal residue" evidence="3">
    <location>
        <position position="1392"/>
    </location>
</feature>
<dbReference type="SUPFAM" id="SSF48371">
    <property type="entry name" value="ARM repeat"/>
    <property type="match status" value="1"/>
</dbReference>
<feature type="region of interest" description="Disordered" evidence="1">
    <location>
        <begin position="1029"/>
        <end position="1059"/>
    </location>
</feature>
<dbReference type="PANTHER" id="PTHR17695:SF11">
    <property type="entry name" value="SMALL SUBUNIT PROCESSOME COMPONENT 20 HOMOLOG"/>
    <property type="match status" value="1"/>
</dbReference>
<dbReference type="InterPro" id="IPR016024">
    <property type="entry name" value="ARM-type_fold"/>
</dbReference>
<evidence type="ECO:0000313" key="3">
    <source>
        <dbReference type="EMBL" id="EPS94950.1"/>
    </source>
</evidence>
<reference evidence="3 4" key="1">
    <citation type="journal article" date="2012" name="Science">
        <title>The Paleozoic origin of enzymatic lignin decomposition reconstructed from 31 fungal genomes.</title>
        <authorList>
            <person name="Floudas D."/>
            <person name="Binder M."/>
            <person name="Riley R."/>
            <person name="Barry K."/>
            <person name="Blanchette R.A."/>
            <person name="Henrissat B."/>
            <person name="Martinez A.T."/>
            <person name="Otillar R."/>
            <person name="Spatafora J.W."/>
            <person name="Yadav J.S."/>
            <person name="Aerts A."/>
            <person name="Benoit I."/>
            <person name="Boyd A."/>
            <person name="Carlson A."/>
            <person name="Copeland A."/>
            <person name="Coutinho P.M."/>
            <person name="de Vries R.P."/>
            <person name="Ferreira P."/>
            <person name="Findley K."/>
            <person name="Foster B."/>
            <person name="Gaskell J."/>
            <person name="Glotzer D."/>
            <person name="Gorecki P."/>
            <person name="Heitman J."/>
            <person name="Hesse C."/>
            <person name="Hori C."/>
            <person name="Igarashi K."/>
            <person name="Jurgens J.A."/>
            <person name="Kallen N."/>
            <person name="Kersten P."/>
            <person name="Kohler A."/>
            <person name="Kuees U."/>
            <person name="Kumar T.K.A."/>
            <person name="Kuo A."/>
            <person name="LaButti K."/>
            <person name="Larrondo L.F."/>
            <person name="Lindquist E."/>
            <person name="Ling A."/>
            <person name="Lombard V."/>
            <person name="Lucas S."/>
            <person name="Lundell T."/>
            <person name="Martin R."/>
            <person name="McLaughlin D.J."/>
            <person name="Morgenstern I."/>
            <person name="Morin E."/>
            <person name="Murat C."/>
            <person name="Nagy L.G."/>
            <person name="Nolan M."/>
            <person name="Ohm R.A."/>
            <person name="Patyshakuliyeva A."/>
            <person name="Rokas A."/>
            <person name="Ruiz-Duenas F.J."/>
            <person name="Sabat G."/>
            <person name="Salamov A."/>
            <person name="Samejima M."/>
            <person name="Schmutz J."/>
            <person name="Slot J.C."/>
            <person name="St John F."/>
            <person name="Stenlid J."/>
            <person name="Sun H."/>
            <person name="Sun S."/>
            <person name="Syed K."/>
            <person name="Tsang A."/>
            <person name="Wiebenga A."/>
            <person name="Young D."/>
            <person name="Pisabarro A."/>
            <person name="Eastwood D.C."/>
            <person name="Martin F."/>
            <person name="Cullen D."/>
            <person name="Grigoriev I.V."/>
            <person name="Hibbett D.S."/>
        </authorList>
    </citation>
    <scope>NUCLEOTIDE SEQUENCE</scope>
    <source>
        <strain evidence="4">FP-58527</strain>
    </source>
</reference>
<dbReference type="Proteomes" id="UP000015241">
    <property type="component" value="Unassembled WGS sequence"/>
</dbReference>
<feature type="compositionally biased region" description="Acidic residues" evidence="1">
    <location>
        <begin position="1035"/>
        <end position="1052"/>
    </location>
</feature>
<dbReference type="HOGENOM" id="CLU_243495_0_0_1"/>
<sequence>MDASEDVRPAKRFKHQSHKDVLKGVHLPSALAQNKFDEDITDNNSHFHESLSHWRELNLSPAFVTFANASDSLSASMPLLLHNWRAIVDLWLEAIDAADDEGLKALLDLFQKLAHDLRTTIAPSYPQVLRRLTRLLPRSLSAPALTALLATFSALFRHVLVPAVDAELLEQAWTIFRGTLTRCNPEVQRATAEVWGATIRRLKVADRELCVRMIAGSAGGSLADACAWVFVSACKSVSQTLHTATTSIIRPLAEYYVDADDEEATYTLVRRVLTALIHHCKDKEQFSSVADMLVAQFDQLVKDHIDEERLRRMLEIASVVCSVRQGSRLLPKHLSALLSHFPSLPLTAALQPAELRFTLSVLTAGDMALWAGPGRAVLSRAFEQRPELALELCGALAELNWGGWKLLALPLVLKHTGLLLKTLPEKTLALLATLERGGRLEKGAVDVVWKARLEGWVEERFGDWDFNEENVLLLHDVLALSNHLPKLAPLLVKLVDSCLARVARRPQEEYASSYVNSAWVIGACLECLATRPADEWTGPADTLGWVRTIVDKWGWSSVALNGLVSTVRASDLPSQAIPFDNLYAHLQPSLLSHSRPLRLACLRLLSSNVVRIDNSTSDVVGRCLHAEEIPLDVQGSRERVLRITRLPVAVTKHDDCGAEIAARWLIAQLKVNLRPLWTPAAQALSTLAERFGDLVWGLMFAEVQRATGDHDADLQSNWLDDEEATADGIWEDERSWRDPSAHKLLCATQKWYRGDATKRSVIEDQNTRDRFDPASYELHLLSALGECSSLAEKHSRDIIPHFLALSGPLSTSPSKLPRYKLSAWLTLFSKFVNPKALRSTDTLHALHTALLSHPDRSLQRLALSCLLTYKSPCLVAREDSLRELLDDTRWRDALTQLEISEIAEGDRAEVVSVIMRLLFGLMLERRGRVQGADRRAAVLSAFGGCTDEELCLLVELMLQPIMPNGIQPTEPFVIETMPPDVSEKQQIGFLTLLGDVVKQLGSRLVSRWPVLLQALLNILGTAQTRMSARKSDEVHYEDEEAEAESDTDEVNDAEGTSRNTKTMRSLGLKRFADFFRCPVSFDFTPYMPQVFEAIISPRLPRLDQENTQAPSALLDLFYVWTLREDHIRLLVQYDPLTLPKIYDCLVASNVKPAVISKVLDIVEHILSLCVEVESLRDDVLKPHVSVLLADLSTLVERTKGITSVADNLGRRQITILSQIAPYLTDSKQASVLLSLFFLLLRKPAKLIPEKVKADLATIMCCLFPLVTELADEQTDTFNKTFSALAQLFRALRSRQARIALVAAFQALADVQPSLSPLAGLMDSLNAFSHRRIDEPDFDRRLAAFASLNEDMYKNLPPQHWLPILCNMLNFIQDPDELTIRNNAALSMKRFVE</sequence>
<evidence type="ECO:0000256" key="1">
    <source>
        <dbReference type="SAM" id="MobiDB-lite"/>
    </source>
</evidence>
<evidence type="ECO:0000259" key="2">
    <source>
        <dbReference type="Pfam" id="PF07539"/>
    </source>
</evidence>
<dbReference type="InParanoid" id="S8EZF3"/>
<dbReference type="FunCoup" id="S8EZF3">
    <property type="interactions" value="556"/>
</dbReference>
<dbReference type="eggNOG" id="KOG1823">
    <property type="taxonomic scope" value="Eukaryota"/>
</dbReference>
<dbReference type="OrthoDB" id="2743737at2759"/>
<dbReference type="EMBL" id="KE504219">
    <property type="protein sequence ID" value="EPS94950.1"/>
    <property type="molecule type" value="Genomic_DNA"/>
</dbReference>
<evidence type="ECO:0000313" key="4">
    <source>
        <dbReference type="Proteomes" id="UP000015241"/>
    </source>
</evidence>
<feature type="domain" description="U3 small nucleolar RNA-associated protein 20 N-terminal" evidence="2">
    <location>
        <begin position="818"/>
        <end position="1392"/>
    </location>
</feature>
<keyword evidence="4" id="KW-1185">Reference proteome</keyword>
<dbReference type="InterPro" id="IPR052575">
    <property type="entry name" value="SSU_processome_comp_20"/>
</dbReference>
<proteinExistence type="predicted"/>